<evidence type="ECO:0000313" key="2">
    <source>
        <dbReference type="EMBL" id="OAM91447.1"/>
    </source>
</evidence>
<reference evidence="2 3" key="1">
    <citation type="submission" date="2016-01" db="EMBL/GenBank/DDBJ databases">
        <title>High potential of lignocellulose degradation of a new Verrucomicrobia species.</title>
        <authorList>
            <person name="Wang Y."/>
            <person name="Shi Y."/>
            <person name="Qiu Z."/>
            <person name="Liu S."/>
            <person name="Yang H."/>
        </authorList>
    </citation>
    <scope>NUCLEOTIDE SEQUENCE [LARGE SCALE GENOMIC DNA]</scope>
    <source>
        <strain evidence="2 3">TSB47</strain>
    </source>
</reference>
<dbReference type="STRING" id="1184151.AW736_03030"/>
<dbReference type="AlphaFoldDB" id="A0A178IQ32"/>
<dbReference type="Proteomes" id="UP000078486">
    <property type="component" value="Unassembled WGS sequence"/>
</dbReference>
<feature type="transmembrane region" description="Helical" evidence="1">
    <location>
        <begin position="12"/>
        <end position="30"/>
    </location>
</feature>
<evidence type="ECO:0000256" key="1">
    <source>
        <dbReference type="SAM" id="Phobius"/>
    </source>
</evidence>
<protein>
    <submittedName>
        <fullName evidence="2">Uncharacterized protein</fullName>
    </submittedName>
</protein>
<organism evidence="2 3">
    <name type="scientific">Termitidicoccus mucosus</name>
    <dbReference type="NCBI Taxonomy" id="1184151"/>
    <lineage>
        <taxon>Bacteria</taxon>
        <taxon>Pseudomonadati</taxon>
        <taxon>Verrucomicrobiota</taxon>
        <taxon>Opitutia</taxon>
        <taxon>Opitutales</taxon>
        <taxon>Opitutaceae</taxon>
        <taxon>Termitidicoccus</taxon>
    </lineage>
</organism>
<sequence length="222" mass="24872">MPHARKHTLSAATVVILLFAGGIMIAWEWVHRGYPLLIENTPMPSTPSIQQEAPSFTTLAGNEEILVTFYAFHPRDYAQFYLFSGKTPSEMLSFDCTVTWSDSDRPVIAPGKLENTYPLAPSDFTGLEKMRTLLRKPPPGDTWYHVHPVHITIAYRRDGRLVGEEHFQDEPSWLHEFEMAADAEDVAQARDQSAVALGFAPSLLDGLVTPWTITRRAPVPSP</sequence>
<comment type="caution">
    <text evidence="2">The sequence shown here is derived from an EMBL/GenBank/DDBJ whole genome shotgun (WGS) entry which is preliminary data.</text>
</comment>
<dbReference type="EMBL" id="LRRQ01000027">
    <property type="protein sequence ID" value="OAM91447.1"/>
    <property type="molecule type" value="Genomic_DNA"/>
</dbReference>
<keyword evidence="3" id="KW-1185">Reference proteome</keyword>
<keyword evidence="1" id="KW-0472">Membrane</keyword>
<keyword evidence="1" id="KW-1133">Transmembrane helix</keyword>
<accession>A0A178IQ32</accession>
<name>A0A178IQ32_9BACT</name>
<evidence type="ECO:0000313" key="3">
    <source>
        <dbReference type="Proteomes" id="UP000078486"/>
    </source>
</evidence>
<keyword evidence="1" id="KW-0812">Transmembrane</keyword>
<proteinExistence type="predicted"/>
<gene>
    <name evidence="2" type="ORF">AW736_03030</name>
</gene>